<dbReference type="EMBL" id="HBIH01021649">
    <property type="protein sequence ID" value="CAE0327977.1"/>
    <property type="molecule type" value="Transcribed_RNA"/>
</dbReference>
<gene>
    <name evidence="2" type="ORF">SINC0208_LOCUS8604</name>
</gene>
<evidence type="ECO:0000313" key="2">
    <source>
        <dbReference type="EMBL" id="CAE0327977.1"/>
    </source>
</evidence>
<evidence type="ECO:0000256" key="1">
    <source>
        <dbReference type="SAM" id="Phobius"/>
    </source>
</evidence>
<sequence length="137" mass="15494">MRPFLGLDVLKKLYVVLNLALELQLLLFVEAVLLTELASRLADVFPRVNRQTVLLLITRVNIEMHDGFSLEQVLLRGTVIQNSLQTLSLFRSVMLKDVHLLELDGPEGVLEPLLGECLLLLLLLEFLQRGRPLVDVV</sequence>
<name>A0A7S3IPA6_9SPIT</name>
<keyword evidence="1" id="KW-0472">Membrane</keyword>
<accession>A0A7S3IPA6</accession>
<feature type="transmembrane region" description="Helical" evidence="1">
    <location>
        <begin position="12"/>
        <end position="34"/>
    </location>
</feature>
<dbReference type="AlphaFoldDB" id="A0A7S3IPA6"/>
<keyword evidence="1" id="KW-1133">Transmembrane helix</keyword>
<organism evidence="2">
    <name type="scientific">Strombidium inclinatum</name>
    <dbReference type="NCBI Taxonomy" id="197538"/>
    <lineage>
        <taxon>Eukaryota</taxon>
        <taxon>Sar</taxon>
        <taxon>Alveolata</taxon>
        <taxon>Ciliophora</taxon>
        <taxon>Intramacronucleata</taxon>
        <taxon>Spirotrichea</taxon>
        <taxon>Oligotrichia</taxon>
        <taxon>Strombidiidae</taxon>
        <taxon>Strombidium</taxon>
    </lineage>
</organism>
<proteinExistence type="predicted"/>
<keyword evidence="1" id="KW-0812">Transmembrane</keyword>
<protein>
    <submittedName>
        <fullName evidence="2">Uncharacterized protein</fullName>
    </submittedName>
</protein>
<reference evidence="2" key="1">
    <citation type="submission" date="2021-01" db="EMBL/GenBank/DDBJ databases">
        <authorList>
            <person name="Corre E."/>
            <person name="Pelletier E."/>
            <person name="Niang G."/>
            <person name="Scheremetjew M."/>
            <person name="Finn R."/>
            <person name="Kale V."/>
            <person name="Holt S."/>
            <person name="Cochrane G."/>
            <person name="Meng A."/>
            <person name="Brown T."/>
            <person name="Cohen L."/>
        </authorList>
    </citation>
    <scope>NUCLEOTIDE SEQUENCE</scope>
    <source>
        <strain evidence="2">S3</strain>
    </source>
</reference>